<organism evidence="1 2">
    <name type="scientific">Aspergillus nanangensis</name>
    <dbReference type="NCBI Taxonomy" id="2582783"/>
    <lineage>
        <taxon>Eukaryota</taxon>
        <taxon>Fungi</taxon>
        <taxon>Dikarya</taxon>
        <taxon>Ascomycota</taxon>
        <taxon>Pezizomycotina</taxon>
        <taxon>Eurotiomycetes</taxon>
        <taxon>Eurotiomycetidae</taxon>
        <taxon>Eurotiales</taxon>
        <taxon>Aspergillaceae</taxon>
        <taxon>Aspergillus</taxon>
        <taxon>Aspergillus subgen. Circumdati</taxon>
    </lineage>
</organism>
<comment type="caution">
    <text evidence="1">The sequence shown here is derived from an EMBL/GenBank/DDBJ whole genome shotgun (WGS) entry which is preliminary data.</text>
</comment>
<dbReference type="Proteomes" id="UP001194746">
    <property type="component" value="Unassembled WGS sequence"/>
</dbReference>
<sequence length="103" mass="12121">MPHIYWSNGYQYCTYYVFIRVNRTSVDNHSPFARYRRAINNLQGNSRFTVHSERPSHTVGAICLEVPILHDPSVNVREAARQLAINELEWRIEHRIEGHHGHL</sequence>
<reference evidence="1" key="2">
    <citation type="submission" date="2020-02" db="EMBL/GenBank/DDBJ databases">
        <authorList>
            <person name="Gilchrist C.L.M."/>
            <person name="Chooi Y.-H."/>
        </authorList>
    </citation>
    <scope>NUCLEOTIDE SEQUENCE</scope>
    <source>
        <strain evidence="1">MST-FP2251</strain>
    </source>
</reference>
<gene>
    <name evidence="1" type="ORF">FE257_011200</name>
</gene>
<reference evidence="1" key="1">
    <citation type="journal article" date="2019" name="Beilstein J. Org. Chem.">
        <title>Nanangenines: drimane sesquiterpenoids as the dominant metabolite cohort of a novel Australian fungus, Aspergillus nanangensis.</title>
        <authorList>
            <person name="Lacey H.J."/>
            <person name="Gilchrist C.L.M."/>
            <person name="Crombie A."/>
            <person name="Kalaitzis J.A."/>
            <person name="Vuong D."/>
            <person name="Rutledge P.J."/>
            <person name="Turner P."/>
            <person name="Pitt J.I."/>
            <person name="Lacey E."/>
            <person name="Chooi Y.H."/>
            <person name="Piggott A.M."/>
        </authorList>
    </citation>
    <scope>NUCLEOTIDE SEQUENCE</scope>
    <source>
        <strain evidence="1">MST-FP2251</strain>
    </source>
</reference>
<protein>
    <submittedName>
        <fullName evidence="1">Uncharacterized protein</fullName>
    </submittedName>
</protein>
<proteinExistence type="predicted"/>
<dbReference type="AlphaFoldDB" id="A0AAD4CHM7"/>
<evidence type="ECO:0000313" key="2">
    <source>
        <dbReference type="Proteomes" id="UP001194746"/>
    </source>
</evidence>
<dbReference type="EMBL" id="VCAU01000073">
    <property type="protein sequence ID" value="KAF9886686.1"/>
    <property type="molecule type" value="Genomic_DNA"/>
</dbReference>
<evidence type="ECO:0000313" key="1">
    <source>
        <dbReference type="EMBL" id="KAF9886686.1"/>
    </source>
</evidence>
<name>A0AAD4CHM7_ASPNN</name>
<accession>A0AAD4CHM7</accession>
<keyword evidence="2" id="KW-1185">Reference proteome</keyword>